<dbReference type="InterPro" id="IPR003694">
    <property type="entry name" value="NAD_synthase"/>
</dbReference>
<sequence length="102" mass="12257">MGMTYAELNMYGHLRKQSGCGPYSMFCKLIHLWKDKLTPAEVAEKVKFFFRHYAINRHKMTVLTPSYHAESYSPDDNRFDHRQFLYNAKWKWQFDTIDVQVT</sequence>
<accession>A0ABM1C453</accession>
<evidence type="ECO:0000256" key="1">
    <source>
        <dbReference type="ARBA" id="ARBA00022598"/>
    </source>
</evidence>
<gene>
    <name evidence="3" type="primary">LOC106477838</name>
</gene>
<name>A0ABM1C453_LIMPO</name>
<dbReference type="Proteomes" id="UP000694941">
    <property type="component" value="Unplaced"/>
</dbReference>
<dbReference type="GeneID" id="106477838"/>
<keyword evidence="2" id="KW-1185">Reference proteome</keyword>
<dbReference type="PANTHER" id="PTHR23090:SF9">
    <property type="entry name" value="GLUTAMINE-DEPENDENT NAD(+) SYNTHETASE"/>
    <property type="match status" value="1"/>
</dbReference>
<dbReference type="PANTHER" id="PTHR23090">
    <property type="entry name" value="NH 3 /GLUTAMINE-DEPENDENT NAD + SYNTHETASE"/>
    <property type="match status" value="1"/>
</dbReference>
<proteinExistence type="predicted"/>
<evidence type="ECO:0000313" key="3">
    <source>
        <dbReference type="RefSeq" id="XP_013793816.2"/>
    </source>
</evidence>
<dbReference type="RefSeq" id="XP_013793816.2">
    <property type="nucleotide sequence ID" value="XM_013938362.2"/>
</dbReference>
<evidence type="ECO:0000313" key="2">
    <source>
        <dbReference type="Proteomes" id="UP000694941"/>
    </source>
</evidence>
<protein>
    <submittedName>
        <fullName evidence="3">Glutamine-dependent NAD(+) synthetase-like</fullName>
    </submittedName>
</protein>
<dbReference type="Gene3D" id="3.40.50.620">
    <property type="entry name" value="HUPs"/>
    <property type="match status" value="1"/>
</dbReference>
<dbReference type="SUPFAM" id="SSF52402">
    <property type="entry name" value="Adenine nucleotide alpha hydrolases-like"/>
    <property type="match status" value="1"/>
</dbReference>
<organism evidence="2 3">
    <name type="scientific">Limulus polyphemus</name>
    <name type="common">Atlantic horseshoe crab</name>
    <dbReference type="NCBI Taxonomy" id="6850"/>
    <lineage>
        <taxon>Eukaryota</taxon>
        <taxon>Metazoa</taxon>
        <taxon>Ecdysozoa</taxon>
        <taxon>Arthropoda</taxon>
        <taxon>Chelicerata</taxon>
        <taxon>Merostomata</taxon>
        <taxon>Xiphosura</taxon>
        <taxon>Limulidae</taxon>
        <taxon>Limulus</taxon>
    </lineage>
</organism>
<dbReference type="InterPro" id="IPR014729">
    <property type="entry name" value="Rossmann-like_a/b/a_fold"/>
</dbReference>
<reference evidence="3" key="1">
    <citation type="submission" date="2025-08" db="UniProtKB">
        <authorList>
            <consortium name="RefSeq"/>
        </authorList>
    </citation>
    <scope>IDENTIFICATION</scope>
    <source>
        <tissue evidence="3">Muscle</tissue>
    </source>
</reference>
<keyword evidence="1" id="KW-0436">Ligase</keyword>